<dbReference type="InterPro" id="IPR018253">
    <property type="entry name" value="DnaJ_domain_CS"/>
</dbReference>
<evidence type="ECO:0000256" key="22">
    <source>
        <dbReference type="ARBA" id="ARBA00040977"/>
    </source>
</evidence>
<feature type="region of interest" description="Disordered" evidence="25">
    <location>
        <begin position="373"/>
        <end position="397"/>
    </location>
</feature>
<keyword evidence="19" id="KW-0539">Nucleus</keyword>
<dbReference type="FunFam" id="1.10.287.110:FF:000014">
    <property type="entry name" value="dnaJ homolog subfamily A member 1"/>
    <property type="match status" value="1"/>
</dbReference>
<dbReference type="Gene3D" id="2.60.260.20">
    <property type="entry name" value="Urease metallochaperone UreE, N-terminal domain"/>
    <property type="match status" value="2"/>
</dbReference>
<dbReference type="InterPro" id="IPR001305">
    <property type="entry name" value="HSP_DnaJ_Cys-rich_dom"/>
</dbReference>
<evidence type="ECO:0000256" key="19">
    <source>
        <dbReference type="ARBA" id="ARBA00023242"/>
    </source>
</evidence>
<dbReference type="CDD" id="cd10747">
    <property type="entry name" value="DnaJ_C"/>
    <property type="match status" value="1"/>
</dbReference>
<dbReference type="InterPro" id="IPR036410">
    <property type="entry name" value="HSP_DnaJ_Cys-rich_dom_sf"/>
</dbReference>
<dbReference type="Gene3D" id="2.10.230.10">
    <property type="entry name" value="Heat shock protein DnaJ, cysteine-rich domain"/>
    <property type="match status" value="1"/>
</dbReference>
<evidence type="ECO:0000256" key="23">
    <source>
        <dbReference type="ARBA" id="ARBA00046752"/>
    </source>
</evidence>
<evidence type="ECO:0000256" key="2">
    <source>
        <dbReference type="ARBA" id="ARBA00004144"/>
    </source>
</evidence>
<evidence type="ECO:0000256" key="17">
    <source>
        <dbReference type="ARBA" id="ARBA00023136"/>
    </source>
</evidence>
<evidence type="ECO:0000256" key="5">
    <source>
        <dbReference type="ARBA" id="ARBA00004635"/>
    </source>
</evidence>
<evidence type="ECO:0000256" key="25">
    <source>
        <dbReference type="SAM" id="MobiDB-lite"/>
    </source>
</evidence>
<gene>
    <name evidence="28" type="ORF">ACEWY4_010535</name>
</gene>
<evidence type="ECO:0000256" key="21">
    <source>
        <dbReference type="ARBA" id="ARBA00023289"/>
    </source>
</evidence>
<proteinExistence type="inferred from homology"/>
<keyword evidence="29" id="KW-1185">Reference proteome</keyword>
<keyword evidence="11 24" id="KW-0863">Zinc-finger</keyword>
<keyword evidence="13 24" id="KW-0862">Zinc</keyword>
<evidence type="ECO:0000256" key="10">
    <source>
        <dbReference type="ARBA" id="ARBA00022737"/>
    </source>
</evidence>
<evidence type="ECO:0000256" key="15">
    <source>
        <dbReference type="ARBA" id="ARBA00022990"/>
    </source>
</evidence>
<dbReference type="Proteomes" id="UP001591681">
    <property type="component" value="Unassembled WGS sequence"/>
</dbReference>
<dbReference type="EMBL" id="JBHFQA010000009">
    <property type="protein sequence ID" value="KAL2093223.1"/>
    <property type="molecule type" value="Genomic_DNA"/>
</dbReference>
<keyword evidence="21" id="KW-0636">Prenylation</keyword>
<feature type="domain" description="J" evidence="26">
    <location>
        <begin position="6"/>
        <end position="68"/>
    </location>
</feature>
<evidence type="ECO:0000256" key="9">
    <source>
        <dbReference type="ARBA" id="ARBA00022723"/>
    </source>
</evidence>
<name>A0ABD1K268_9TELE</name>
<evidence type="ECO:0000256" key="8">
    <source>
        <dbReference type="ARBA" id="ARBA00022553"/>
    </source>
</evidence>
<dbReference type="SUPFAM" id="SSF46565">
    <property type="entry name" value="Chaperone J-domain"/>
    <property type="match status" value="1"/>
</dbReference>
<protein>
    <recommendedName>
        <fullName evidence="22">DnaJ homolog subfamily A member 1</fullName>
    </recommendedName>
</protein>
<sequence>MVRETGYYDLLGVSPKASPDEIKKAYRKLALKYHPDKNPNEGEKFKLISQAYEVLSDPKKRDLYDQGGEQAIKEGGMAGEGFSSPMDIFNMFFGGGGRTQRERRGKNVVHQLAVTLEEMYNGTTRKLGLQKNVICEKCDGYGGKKGTLQKCSNCKGRGVQIQVQQIGPGMIQQIQSMCHDCQGQGESFSTKDRCKNCNGQKVERKKKILEVHIEKGMKDSQKITFHGEGDQEPGLEPGDVIIVLDQKEHSVFQRQEDNLVMKMDIKLVEALCGFRKTIHTLDDRTLVINSPPGQVVKHNDIKCVQGEGMPLHKQPYQKGLLIIQFQVEFPEKDWLPQNLLPQLESLLPERDEVMISDDVEEVDLCEVDYESQRRSFSREAYEEDEGPRTQGVQCQTQ</sequence>
<keyword evidence="12" id="KW-0256">Endoplasmic reticulum</keyword>
<dbReference type="Gene3D" id="1.10.287.110">
    <property type="entry name" value="DnaJ domain"/>
    <property type="match status" value="1"/>
</dbReference>
<keyword evidence="18" id="KW-0143">Chaperone</keyword>
<keyword evidence="8" id="KW-0597">Phosphoprotein</keyword>
<accession>A0ABD1K268</accession>
<dbReference type="Pfam" id="PF00226">
    <property type="entry name" value="DnaJ"/>
    <property type="match status" value="1"/>
</dbReference>
<keyword evidence="20" id="KW-0449">Lipoprotein</keyword>
<keyword evidence="7" id="KW-0963">Cytoplasm</keyword>
<comment type="caution">
    <text evidence="28">The sequence shown here is derived from an EMBL/GenBank/DDBJ whole genome shotgun (WGS) entry which is preliminary data.</text>
</comment>
<evidence type="ECO:0000256" key="11">
    <source>
        <dbReference type="ARBA" id="ARBA00022771"/>
    </source>
</evidence>
<dbReference type="InterPro" id="IPR036869">
    <property type="entry name" value="J_dom_sf"/>
</dbReference>
<evidence type="ECO:0000256" key="1">
    <source>
        <dbReference type="ARBA" id="ARBA00004123"/>
    </source>
</evidence>
<comment type="subunit">
    <text evidence="23">Identified in a complex with HSPA1B and BAX. Interacts with RNF207.</text>
</comment>
<dbReference type="HAMAP" id="MF_01152">
    <property type="entry name" value="DnaJ"/>
    <property type="match status" value="1"/>
</dbReference>
<evidence type="ECO:0000313" key="29">
    <source>
        <dbReference type="Proteomes" id="UP001591681"/>
    </source>
</evidence>
<dbReference type="GO" id="GO:0005634">
    <property type="term" value="C:nucleus"/>
    <property type="evidence" value="ECO:0007669"/>
    <property type="project" value="UniProtKB-SubCell"/>
</dbReference>
<evidence type="ECO:0000256" key="6">
    <source>
        <dbReference type="ARBA" id="ARBA00022481"/>
    </source>
</evidence>
<evidence type="ECO:0000256" key="24">
    <source>
        <dbReference type="PROSITE-ProRule" id="PRU00546"/>
    </source>
</evidence>
<keyword evidence="14" id="KW-0492">Microsome</keyword>
<reference evidence="28 29" key="1">
    <citation type="submission" date="2024-09" db="EMBL/GenBank/DDBJ databases">
        <title>A chromosome-level genome assembly of Gray's grenadier anchovy, Coilia grayii.</title>
        <authorList>
            <person name="Fu Z."/>
        </authorList>
    </citation>
    <scope>NUCLEOTIDE SEQUENCE [LARGE SCALE GENOMIC DNA]</scope>
    <source>
        <strain evidence="28">G4</strain>
        <tissue evidence="28">Muscle</tissue>
    </source>
</reference>
<dbReference type="GO" id="GO:0005739">
    <property type="term" value="C:mitochondrion"/>
    <property type="evidence" value="ECO:0007669"/>
    <property type="project" value="UniProtKB-SubCell"/>
</dbReference>
<evidence type="ECO:0000259" key="26">
    <source>
        <dbReference type="PROSITE" id="PS50076"/>
    </source>
</evidence>
<dbReference type="InterPro" id="IPR002939">
    <property type="entry name" value="DnaJ_C"/>
</dbReference>
<dbReference type="InterPro" id="IPR001623">
    <property type="entry name" value="DnaJ_domain"/>
</dbReference>
<evidence type="ECO:0000256" key="16">
    <source>
        <dbReference type="ARBA" id="ARBA00023128"/>
    </source>
</evidence>
<comment type="subcellular location">
    <subcellularLocation>
        <location evidence="4">Cytoplasm</location>
        <location evidence="4">Perinuclear region</location>
    </subcellularLocation>
    <subcellularLocation>
        <location evidence="5">Membrane</location>
        <topology evidence="5">Lipid-anchor</topology>
    </subcellularLocation>
    <subcellularLocation>
        <location evidence="2">Microsome</location>
    </subcellularLocation>
    <subcellularLocation>
        <location evidence="3">Mitochondrion</location>
    </subcellularLocation>
    <subcellularLocation>
        <location evidence="1">Nucleus</location>
    </subcellularLocation>
</comment>
<keyword evidence="17" id="KW-0472">Membrane</keyword>
<dbReference type="GO" id="GO:0048471">
    <property type="term" value="C:perinuclear region of cytoplasm"/>
    <property type="evidence" value="ECO:0007669"/>
    <property type="project" value="UniProtKB-SubCell"/>
</dbReference>
<dbReference type="SUPFAM" id="SSF49493">
    <property type="entry name" value="HSP40/DnaJ peptide-binding domain"/>
    <property type="match status" value="2"/>
</dbReference>
<dbReference type="InterPro" id="IPR008971">
    <property type="entry name" value="HSP40/DnaJ_pept-bd"/>
</dbReference>
<dbReference type="SUPFAM" id="SSF57938">
    <property type="entry name" value="DnaJ/Hsp40 cysteine-rich domain"/>
    <property type="match status" value="1"/>
</dbReference>
<dbReference type="Pfam" id="PF01556">
    <property type="entry name" value="DnaJ_C"/>
    <property type="match status" value="1"/>
</dbReference>
<dbReference type="CDD" id="cd10719">
    <property type="entry name" value="DnaJ_zf"/>
    <property type="match status" value="1"/>
</dbReference>
<keyword evidence="15" id="KW-0007">Acetylation</keyword>
<dbReference type="PRINTS" id="PR00625">
    <property type="entry name" value="JDOMAIN"/>
</dbReference>
<organism evidence="28 29">
    <name type="scientific">Coilia grayii</name>
    <name type="common">Gray's grenadier anchovy</name>
    <dbReference type="NCBI Taxonomy" id="363190"/>
    <lineage>
        <taxon>Eukaryota</taxon>
        <taxon>Metazoa</taxon>
        <taxon>Chordata</taxon>
        <taxon>Craniata</taxon>
        <taxon>Vertebrata</taxon>
        <taxon>Euteleostomi</taxon>
        <taxon>Actinopterygii</taxon>
        <taxon>Neopterygii</taxon>
        <taxon>Teleostei</taxon>
        <taxon>Clupei</taxon>
        <taxon>Clupeiformes</taxon>
        <taxon>Clupeoidei</taxon>
        <taxon>Engraulidae</taxon>
        <taxon>Coilinae</taxon>
        <taxon>Coilia</taxon>
    </lineage>
</organism>
<feature type="zinc finger region" description="CR-type" evidence="24">
    <location>
        <begin position="122"/>
        <end position="206"/>
    </location>
</feature>
<dbReference type="SMART" id="SM00271">
    <property type="entry name" value="DnaJ"/>
    <property type="match status" value="1"/>
</dbReference>
<dbReference type="InterPro" id="IPR012724">
    <property type="entry name" value="DnaJ"/>
</dbReference>
<evidence type="ECO:0000256" key="14">
    <source>
        <dbReference type="ARBA" id="ARBA00022848"/>
    </source>
</evidence>
<dbReference type="Pfam" id="PF00684">
    <property type="entry name" value="DnaJ_CXXCXGXG"/>
    <property type="match status" value="1"/>
</dbReference>
<dbReference type="FunFam" id="2.60.260.20:FF:000003">
    <property type="entry name" value="DnaJ subfamily A member 2"/>
    <property type="match status" value="1"/>
</dbReference>
<dbReference type="AlphaFoldDB" id="A0ABD1K268"/>
<keyword evidence="9 24" id="KW-0479">Metal-binding</keyword>
<dbReference type="PROSITE" id="PS50076">
    <property type="entry name" value="DNAJ_2"/>
    <property type="match status" value="1"/>
</dbReference>
<dbReference type="FunFam" id="2.10.230.10:FF:000005">
    <property type="entry name" value="DnaJ homolog subfamily A member 1"/>
    <property type="match status" value="1"/>
</dbReference>
<dbReference type="GO" id="GO:0008270">
    <property type="term" value="F:zinc ion binding"/>
    <property type="evidence" value="ECO:0007669"/>
    <property type="project" value="UniProtKB-KW"/>
</dbReference>
<evidence type="ECO:0000313" key="28">
    <source>
        <dbReference type="EMBL" id="KAL2093223.1"/>
    </source>
</evidence>
<dbReference type="PANTHER" id="PTHR43888">
    <property type="entry name" value="DNAJ-LIKE-2, ISOFORM A-RELATED"/>
    <property type="match status" value="1"/>
</dbReference>
<evidence type="ECO:0000256" key="3">
    <source>
        <dbReference type="ARBA" id="ARBA00004173"/>
    </source>
</evidence>
<evidence type="ECO:0000256" key="12">
    <source>
        <dbReference type="ARBA" id="ARBA00022824"/>
    </source>
</evidence>
<dbReference type="PROSITE" id="PS51188">
    <property type="entry name" value="ZF_CR"/>
    <property type="match status" value="1"/>
</dbReference>
<evidence type="ECO:0000256" key="20">
    <source>
        <dbReference type="ARBA" id="ARBA00023288"/>
    </source>
</evidence>
<keyword evidence="16" id="KW-0496">Mitochondrion</keyword>
<evidence type="ECO:0000259" key="27">
    <source>
        <dbReference type="PROSITE" id="PS51188"/>
    </source>
</evidence>
<feature type="domain" description="CR-type" evidence="27">
    <location>
        <begin position="122"/>
        <end position="206"/>
    </location>
</feature>
<evidence type="ECO:0000256" key="18">
    <source>
        <dbReference type="ARBA" id="ARBA00023186"/>
    </source>
</evidence>
<evidence type="ECO:0000256" key="7">
    <source>
        <dbReference type="ARBA" id="ARBA00022490"/>
    </source>
</evidence>
<keyword evidence="6" id="KW-0488">Methylation</keyword>
<dbReference type="GO" id="GO:0016020">
    <property type="term" value="C:membrane"/>
    <property type="evidence" value="ECO:0007669"/>
    <property type="project" value="UniProtKB-SubCell"/>
</dbReference>
<dbReference type="FunFam" id="2.60.260.20:FF:000068">
    <property type="entry name" value="Chaperone protein dnaJ 3"/>
    <property type="match status" value="1"/>
</dbReference>
<keyword evidence="10" id="KW-0677">Repeat</keyword>
<evidence type="ECO:0000256" key="4">
    <source>
        <dbReference type="ARBA" id="ARBA00004556"/>
    </source>
</evidence>
<dbReference type="InterPro" id="IPR044713">
    <property type="entry name" value="DNJA1/2-like"/>
</dbReference>
<dbReference type="PROSITE" id="PS00636">
    <property type="entry name" value="DNAJ_1"/>
    <property type="match status" value="1"/>
</dbReference>
<dbReference type="CDD" id="cd06257">
    <property type="entry name" value="DnaJ"/>
    <property type="match status" value="1"/>
</dbReference>
<evidence type="ECO:0000256" key="13">
    <source>
        <dbReference type="ARBA" id="ARBA00022833"/>
    </source>
</evidence>